<accession>A0ACD4NVK5</accession>
<name>A0ACD4NVK5_9HYPH</name>
<reference evidence="1" key="1">
    <citation type="submission" date="2022-11" db="EMBL/GenBank/DDBJ databases">
        <title>beta-Carotene-producing bacterium, Jeongeuplla avenae sp. nov., alleviates the salt stress of Arabidopsis seedlings.</title>
        <authorList>
            <person name="Jiang L."/>
            <person name="Lee J."/>
        </authorList>
    </citation>
    <scope>NUCLEOTIDE SEQUENCE</scope>
    <source>
        <strain evidence="1">DY_R2A_6</strain>
    </source>
</reference>
<keyword evidence="2" id="KW-1185">Reference proteome</keyword>
<gene>
    <name evidence="1" type="ORF">OXU80_10360</name>
</gene>
<dbReference type="EMBL" id="CP113520">
    <property type="protein sequence ID" value="WAJ30574.1"/>
    <property type="molecule type" value="Genomic_DNA"/>
</dbReference>
<proteinExistence type="predicted"/>
<sequence length="205" mass="22976">MDKVPGDRVRLIACGAIAREILAVLAANGLSHVDVACLPALLHNHPQKIAPAVEEAIAKARGQGYATIAVAYADCGTGGLLDAVCERQGVLRIAGPHCFSFFQGNERFLAEADDNMRTFWLTDFFVRQFEAFFARPYKLDRHPEMRDMLFGHYERCIYVAQTEDRALDAKAEAIAERLKLRYERRFTGYGDLAPALRRMAEARAR</sequence>
<organism evidence="1 2">
    <name type="scientific">Antarcticirhabdus aurantiaca</name>
    <dbReference type="NCBI Taxonomy" id="2606717"/>
    <lineage>
        <taxon>Bacteria</taxon>
        <taxon>Pseudomonadati</taxon>
        <taxon>Pseudomonadota</taxon>
        <taxon>Alphaproteobacteria</taxon>
        <taxon>Hyphomicrobiales</taxon>
        <taxon>Aurantimonadaceae</taxon>
        <taxon>Antarcticirhabdus</taxon>
    </lineage>
</organism>
<protein>
    <submittedName>
        <fullName evidence="1">DUF1638 domain-containing protein</fullName>
    </submittedName>
</protein>
<dbReference type="Proteomes" id="UP001163223">
    <property type="component" value="Chromosome"/>
</dbReference>
<evidence type="ECO:0000313" key="2">
    <source>
        <dbReference type="Proteomes" id="UP001163223"/>
    </source>
</evidence>
<evidence type="ECO:0000313" key="1">
    <source>
        <dbReference type="EMBL" id="WAJ30574.1"/>
    </source>
</evidence>